<dbReference type="Pfam" id="PF00702">
    <property type="entry name" value="Hydrolase"/>
    <property type="match status" value="1"/>
</dbReference>
<dbReference type="PROSITE" id="PS01229">
    <property type="entry name" value="COF_2"/>
    <property type="match status" value="1"/>
</dbReference>
<dbReference type="KEGG" id="bvv:BHK69_07250"/>
<proteinExistence type="inferred from homology"/>
<dbReference type="GO" id="GO:0015086">
    <property type="term" value="F:cadmium ion transmembrane transporter activity"/>
    <property type="evidence" value="ECO:0007669"/>
    <property type="project" value="TreeGrafter"/>
</dbReference>
<dbReference type="NCBIfam" id="TIGR01525">
    <property type="entry name" value="ATPase-IB_hvy"/>
    <property type="match status" value="1"/>
</dbReference>
<dbReference type="Gene3D" id="2.70.150.10">
    <property type="entry name" value="Calcium-transporting ATPase, cytoplasmic transduction domain A"/>
    <property type="match status" value="1"/>
</dbReference>
<evidence type="ECO:0000256" key="7">
    <source>
        <dbReference type="ARBA" id="ARBA00022967"/>
    </source>
</evidence>
<comment type="similarity">
    <text evidence="2 12">Belongs to the cation transport ATPase (P-type) (TC 3.A.3) family. Type IB subfamily.</text>
</comment>
<dbReference type="Gene3D" id="3.30.70.100">
    <property type="match status" value="1"/>
</dbReference>
<name>A0A1D7TYU2_9HYPH</name>
<dbReference type="SUPFAM" id="SSF56784">
    <property type="entry name" value="HAD-like"/>
    <property type="match status" value="1"/>
</dbReference>
<dbReference type="EMBL" id="CP017147">
    <property type="protein sequence ID" value="AOO80289.1"/>
    <property type="molecule type" value="Genomic_DNA"/>
</dbReference>
<dbReference type="PRINTS" id="PR00941">
    <property type="entry name" value="CDATPASE"/>
</dbReference>
<keyword evidence="6 12" id="KW-0067">ATP-binding</keyword>
<dbReference type="NCBIfam" id="TIGR01512">
    <property type="entry name" value="ATPase-IB2_Cd"/>
    <property type="match status" value="1"/>
</dbReference>
<dbReference type="PRINTS" id="PR00119">
    <property type="entry name" value="CATATPASE"/>
</dbReference>
<feature type="transmembrane region" description="Helical" evidence="12">
    <location>
        <begin position="161"/>
        <end position="179"/>
    </location>
</feature>
<dbReference type="InterPro" id="IPR001757">
    <property type="entry name" value="P_typ_ATPase"/>
</dbReference>
<dbReference type="InterPro" id="IPR036412">
    <property type="entry name" value="HAD-like_sf"/>
</dbReference>
<dbReference type="SFLD" id="SFLDF00027">
    <property type="entry name" value="p-type_atpase"/>
    <property type="match status" value="1"/>
</dbReference>
<keyword evidence="5 12" id="KW-0547">Nucleotide-binding</keyword>
<dbReference type="InterPro" id="IPR027256">
    <property type="entry name" value="P-typ_ATPase_IB"/>
</dbReference>
<evidence type="ECO:0000256" key="4">
    <source>
        <dbReference type="ARBA" id="ARBA00022723"/>
    </source>
</evidence>
<dbReference type="Pfam" id="PF00403">
    <property type="entry name" value="HMA"/>
    <property type="match status" value="1"/>
</dbReference>
<feature type="transmembrane region" description="Helical" evidence="12">
    <location>
        <begin position="648"/>
        <end position="673"/>
    </location>
</feature>
<dbReference type="InterPro" id="IPR006121">
    <property type="entry name" value="HMA_dom"/>
</dbReference>
<dbReference type="FunFam" id="2.70.150.10:FF:000002">
    <property type="entry name" value="Copper-transporting ATPase 1, putative"/>
    <property type="match status" value="1"/>
</dbReference>
<feature type="transmembrane region" description="Helical" evidence="12">
    <location>
        <begin position="86"/>
        <end position="103"/>
    </location>
</feature>
<dbReference type="InterPro" id="IPR059000">
    <property type="entry name" value="ATPase_P-type_domA"/>
</dbReference>
<dbReference type="InterPro" id="IPR018303">
    <property type="entry name" value="ATPase_P-typ_P_site"/>
</dbReference>
<dbReference type="SUPFAM" id="SSF81653">
    <property type="entry name" value="Calcium ATPase, transduction domain A"/>
    <property type="match status" value="1"/>
</dbReference>
<dbReference type="NCBIfam" id="TIGR01494">
    <property type="entry name" value="ATPase_P-type"/>
    <property type="match status" value="1"/>
</dbReference>
<dbReference type="CDD" id="cd00371">
    <property type="entry name" value="HMA"/>
    <property type="match status" value="1"/>
</dbReference>
<dbReference type="GO" id="GO:0005886">
    <property type="term" value="C:plasma membrane"/>
    <property type="evidence" value="ECO:0007669"/>
    <property type="project" value="UniProtKB-SubCell"/>
</dbReference>
<evidence type="ECO:0000256" key="1">
    <source>
        <dbReference type="ARBA" id="ARBA00004141"/>
    </source>
</evidence>
<keyword evidence="3 12" id="KW-0812">Transmembrane</keyword>
<keyword evidence="8 12" id="KW-1133">Transmembrane helix</keyword>
<dbReference type="Gene3D" id="3.40.1110.10">
    <property type="entry name" value="Calcium-transporting ATPase, cytoplasmic domain N"/>
    <property type="match status" value="1"/>
</dbReference>
<dbReference type="NCBIfam" id="TIGR01511">
    <property type="entry name" value="ATPase-IB1_Cu"/>
    <property type="match status" value="1"/>
</dbReference>
<feature type="transmembrane region" description="Helical" evidence="12">
    <location>
        <begin position="338"/>
        <end position="362"/>
    </location>
</feature>
<dbReference type="InterPro" id="IPR044492">
    <property type="entry name" value="P_typ_ATPase_HD_dom"/>
</dbReference>
<dbReference type="AlphaFoldDB" id="A0A1D7TYU2"/>
<dbReference type="InterPro" id="IPR023299">
    <property type="entry name" value="ATPase_P-typ_cyto_dom_N"/>
</dbReference>
<reference evidence="14 15" key="1">
    <citation type="journal article" date="2015" name="Antonie Van Leeuwenhoek">
        <title>Bosea vaviloviae sp. nov., a new species of slow-growing rhizobia isolated from nodules of the relict species Vavilovia formosa (Stev.) Fed.</title>
        <authorList>
            <person name="Safronova V.I."/>
            <person name="Kuznetsova I.G."/>
            <person name="Sazanova A.L."/>
            <person name="Kimeklis A.K."/>
            <person name="Belimov A.A."/>
            <person name="Andronov E.E."/>
            <person name="Pinaev A.G."/>
            <person name="Chizhevskaya E.P."/>
            <person name="Pukhaev A.R."/>
            <person name="Popov K.P."/>
            <person name="Willems A."/>
            <person name="Tikhonovich I.A."/>
        </authorList>
    </citation>
    <scope>NUCLEOTIDE SEQUENCE [LARGE SCALE GENOMIC DNA]</scope>
    <source>
        <strain evidence="14 15">Vaf18</strain>
    </source>
</reference>
<evidence type="ECO:0000256" key="11">
    <source>
        <dbReference type="ARBA" id="ARBA00047308"/>
    </source>
</evidence>
<comment type="subcellular location">
    <subcellularLocation>
        <location evidence="12">Cell membrane</location>
    </subcellularLocation>
    <subcellularLocation>
        <location evidence="1">Membrane</location>
        <topology evidence="1">Multi-pass membrane protein</topology>
    </subcellularLocation>
</comment>
<dbReference type="SFLD" id="SFLDG00002">
    <property type="entry name" value="C1.7:_P-type_atpase_like"/>
    <property type="match status" value="1"/>
</dbReference>
<feature type="transmembrane region" description="Helical" evidence="12">
    <location>
        <begin position="133"/>
        <end position="155"/>
    </location>
</feature>
<dbReference type="SFLD" id="SFLDS00003">
    <property type="entry name" value="Haloacid_Dehalogenase"/>
    <property type="match status" value="1"/>
</dbReference>
<feature type="transmembrane region" description="Helical" evidence="12">
    <location>
        <begin position="109"/>
        <end position="126"/>
    </location>
</feature>
<protein>
    <recommendedName>
        <fullName evidence="10">P-type Zn(2+) transporter</fullName>
        <ecNumber evidence="10">7.2.2.12</ecNumber>
    </recommendedName>
</protein>
<keyword evidence="9 12" id="KW-0472">Membrane</keyword>
<keyword evidence="15" id="KW-1185">Reference proteome</keyword>
<feature type="domain" description="HMA" evidence="13">
    <location>
        <begin position="1"/>
        <end position="58"/>
    </location>
</feature>
<gene>
    <name evidence="14" type="ORF">BHK69_07250</name>
</gene>
<dbReference type="InterPro" id="IPR023298">
    <property type="entry name" value="ATPase_P-typ_TM_dom_sf"/>
</dbReference>
<dbReference type="GO" id="GO:0046872">
    <property type="term" value="F:metal ion binding"/>
    <property type="evidence" value="ECO:0007669"/>
    <property type="project" value="UniProtKB-KW"/>
</dbReference>
<evidence type="ECO:0000256" key="8">
    <source>
        <dbReference type="ARBA" id="ARBA00022989"/>
    </source>
</evidence>
<keyword evidence="7" id="KW-1278">Translocase</keyword>
<dbReference type="InterPro" id="IPR023214">
    <property type="entry name" value="HAD_sf"/>
</dbReference>
<evidence type="ECO:0000313" key="14">
    <source>
        <dbReference type="EMBL" id="AOO80289.1"/>
    </source>
</evidence>
<evidence type="ECO:0000256" key="12">
    <source>
        <dbReference type="RuleBase" id="RU362081"/>
    </source>
</evidence>
<evidence type="ECO:0000256" key="3">
    <source>
        <dbReference type="ARBA" id="ARBA00022692"/>
    </source>
</evidence>
<dbReference type="PROSITE" id="PS50846">
    <property type="entry name" value="HMA_2"/>
    <property type="match status" value="1"/>
</dbReference>
<evidence type="ECO:0000256" key="9">
    <source>
        <dbReference type="ARBA" id="ARBA00023136"/>
    </source>
</evidence>
<dbReference type="Proteomes" id="UP000094969">
    <property type="component" value="Chromosome"/>
</dbReference>
<dbReference type="SUPFAM" id="SSF55008">
    <property type="entry name" value="HMA, heavy metal-associated domain"/>
    <property type="match status" value="1"/>
</dbReference>
<dbReference type="PANTHER" id="PTHR48085">
    <property type="entry name" value="CADMIUM/ZINC-TRANSPORTING ATPASE HMA2-RELATED"/>
    <property type="match status" value="1"/>
</dbReference>
<accession>A0A1D7TYU2</accession>
<dbReference type="GO" id="GO:0005524">
    <property type="term" value="F:ATP binding"/>
    <property type="evidence" value="ECO:0007669"/>
    <property type="project" value="UniProtKB-UniRule"/>
</dbReference>
<evidence type="ECO:0000256" key="5">
    <source>
        <dbReference type="ARBA" id="ARBA00022741"/>
    </source>
</evidence>
<keyword evidence="12" id="KW-1003">Cell membrane</keyword>
<dbReference type="InterPro" id="IPR051014">
    <property type="entry name" value="Cation_Transport_ATPase_IB"/>
</dbReference>
<dbReference type="GO" id="GO:0016887">
    <property type="term" value="F:ATP hydrolysis activity"/>
    <property type="evidence" value="ECO:0007669"/>
    <property type="project" value="InterPro"/>
</dbReference>
<dbReference type="Gene3D" id="3.40.50.1000">
    <property type="entry name" value="HAD superfamily/HAD-like"/>
    <property type="match status" value="1"/>
</dbReference>
<evidence type="ECO:0000259" key="13">
    <source>
        <dbReference type="PROSITE" id="PS50846"/>
    </source>
</evidence>
<dbReference type="EC" id="7.2.2.12" evidence="10"/>
<dbReference type="Pfam" id="PF00122">
    <property type="entry name" value="E1-E2_ATPase"/>
    <property type="match status" value="1"/>
</dbReference>
<evidence type="ECO:0000256" key="6">
    <source>
        <dbReference type="ARBA" id="ARBA00022840"/>
    </source>
</evidence>
<keyword evidence="4 12" id="KW-0479">Metal-binding</keyword>
<dbReference type="STRING" id="1526658.BHK69_07250"/>
<dbReference type="InterPro" id="IPR008250">
    <property type="entry name" value="ATPase_P-typ_transduc_dom_A_sf"/>
</dbReference>
<dbReference type="PANTHER" id="PTHR48085:SF5">
    <property type="entry name" value="CADMIUM_ZINC-TRANSPORTING ATPASE HMA4-RELATED"/>
    <property type="match status" value="1"/>
</dbReference>
<organism evidence="14 15">
    <name type="scientific">Bosea vaviloviae</name>
    <dbReference type="NCBI Taxonomy" id="1526658"/>
    <lineage>
        <taxon>Bacteria</taxon>
        <taxon>Pseudomonadati</taxon>
        <taxon>Pseudomonadota</taxon>
        <taxon>Alphaproteobacteria</taxon>
        <taxon>Hyphomicrobiales</taxon>
        <taxon>Boseaceae</taxon>
        <taxon>Bosea</taxon>
    </lineage>
</organism>
<evidence type="ECO:0000313" key="15">
    <source>
        <dbReference type="Proteomes" id="UP000094969"/>
    </source>
</evidence>
<dbReference type="PROSITE" id="PS00154">
    <property type="entry name" value="ATPASE_E1_E2"/>
    <property type="match status" value="1"/>
</dbReference>
<dbReference type="SUPFAM" id="SSF81665">
    <property type="entry name" value="Calcium ATPase, transmembrane domain M"/>
    <property type="match status" value="1"/>
</dbReference>
<dbReference type="InterPro" id="IPR036163">
    <property type="entry name" value="HMA_dom_sf"/>
</dbReference>
<dbReference type="GO" id="GO:0016463">
    <property type="term" value="F:P-type zinc transporter activity"/>
    <property type="evidence" value="ECO:0007669"/>
    <property type="project" value="UniProtKB-EC"/>
</dbReference>
<sequence>MDCGSCAATIRTALEKMPGVSDLRISITNETLSLRLAAGSAGVAAIDTQLSRLGYKPTLLTVPSTVSESAPVAPEAPRRWWTTSKGRVAITAGLLLAAAYAVGLVFPQASFAVFALATVIAVAPIAKRAVMAALAGAPFTIEMLMTIAAAGALFIGAIEEAAVVVFLFAVGEVLEGVAANKARSGIRALAALVPKTALLDEGGSVREVAAASLRIGQIALVRPGDRVPADGSVVAGFSSVDESPITGESVPKGKEPGAAIFAGSINQEAALRIKVERAPEDNTIARIVALVEEAQDAKAPTERFIDRFSRIYMPCIVGLSLLVAVLPPLFAGAEWSVWIYRGLTLLLIGCPCALVISVPAAIASSLSMAARRGLLVKGGAVVEMLARTQIVAFDKTGTLTWGRPVVTDIVPGAANAGRLLALAGAVERESSHPLAEAIVARAQDDRAAKLVVTATRAIPGKGMEALLGETPIFIGAPRFATERAVLSTEITDRIAALEAQGKTVVVVLEGEIVAGVIALRDEPRPDARAAIAELKALGLRAVMLTGDNRRTGEAIGGQLGIEVQAEMMPEAKVEAVRALRQAGHVVMVGDGINDAPALAAADAGIAMGSGTDVAIEAADAALLKSRVGDVVRLIRLSRATMANIRQNIVIALGLKLLFLVTTIIGATGLWIAVLADTGATVLVTLNALRLLGFFKGEDSPQVAAPANRNFSPEHA</sequence>
<evidence type="ECO:0000256" key="2">
    <source>
        <dbReference type="ARBA" id="ARBA00006024"/>
    </source>
</evidence>
<comment type="catalytic activity">
    <reaction evidence="11">
        <text>Zn(2+)(in) + ATP + H2O = Zn(2+)(out) + ADP + phosphate + H(+)</text>
        <dbReference type="Rhea" id="RHEA:20621"/>
        <dbReference type="ChEBI" id="CHEBI:15377"/>
        <dbReference type="ChEBI" id="CHEBI:15378"/>
        <dbReference type="ChEBI" id="CHEBI:29105"/>
        <dbReference type="ChEBI" id="CHEBI:30616"/>
        <dbReference type="ChEBI" id="CHEBI:43474"/>
        <dbReference type="ChEBI" id="CHEBI:456216"/>
        <dbReference type="EC" id="7.2.2.12"/>
    </reaction>
</comment>
<feature type="transmembrane region" description="Helical" evidence="12">
    <location>
        <begin position="311"/>
        <end position="332"/>
    </location>
</feature>
<evidence type="ECO:0000256" key="10">
    <source>
        <dbReference type="ARBA" id="ARBA00039097"/>
    </source>
</evidence>